<evidence type="ECO:0000313" key="1">
    <source>
        <dbReference type="EMBL" id="CEG36530.1"/>
    </source>
</evidence>
<keyword evidence="2" id="KW-1185">Reference proteome</keyword>
<organism evidence="1 2">
    <name type="scientific">Plasmopara halstedii</name>
    <name type="common">Downy mildew of sunflower</name>
    <dbReference type="NCBI Taxonomy" id="4781"/>
    <lineage>
        <taxon>Eukaryota</taxon>
        <taxon>Sar</taxon>
        <taxon>Stramenopiles</taxon>
        <taxon>Oomycota</taxon>
        <taxon>Peronosporomycetes</taxon>
        <taxon>Peronosporales</taxon>
        <taxon>Peronosporaceae</taxon>
        <taxon>Plasmopara</taxon>
    </lineage>
</organism>
<proteinExistence type="predicted"/>
<sequence length="64" mass="7343">MSGSFSRCESVELNLVVPSQRNGYKGWARLGSKKEQSFLLIYKAWSADITNQQPWAVDTRPWSH</sequence>
<dbReference type="AlphaFoldDB" id="A0A0P1A7P3"/>
<dbReference type="EMBL" id="CCYD01000207">
    <property type="protein sequence ID" value="CEG36530.1"/>
    <property type="molecule type" value="Genomic_DNA"/>
</dbReference>
<evidence type="ECO:0000313" key="2">
    <source>
        <dbReference type="Proteomes" id="UP000054928"/>
    </source>
</evidence>
<accession>A0A0P1A7P3</accession>
<dbReference type="RefSeq" id="XP_024572899.1">
    <property type="nucleotide sequence ID" value="XM_024721754.1"/>
</dbReference>
<dbReference type="GeneID" id="36398133"/>
<reference evidence="2" key="1">
    <citation type="submission" date="2014-09" db="EMBL/GenBank/DDBJ databases">
        <authorList>
            <person name="Sharma Rahul"/>
            <person name="Thines Marco"/>
        </authorList>
    </citation>
    <scope>NUCLEOTIDE SEQUENCE [LARGE SCALE GENOMIC DNA]</scope>
</reference>
<dbReference type="Proteomes" id="UP000054928">
    <property type="component" value="Unassembled WGS sequence"/>
</dbReference>
<protein>
    <submittedName>
        <fullName evidence="1">Uncharacterized protein</fullName>
    </submittedName>
</protein>
<name>A0A0P1A7P3_PLAHL</name>